<dbReference type="EMBL" id="JALHLG010000005">
    <property type="protein sequence ID" value="MCJ2185983.1"/>
    <property type="molecule type" value="Genomic_DNA"/>
</dbReference>
<proteinExistence type="predicted"/>
<dbReference type="RefSeq" id="WP_243918144.1">
    <property type="nucleotide sequence ID" value="NZ_JALHLG010000005.1"/>
</dbReference>
<dbReference type="PANTHER" id="PTHR33835">
    <property type="entry name" value="YALI0C07656P"/>
    <property type="match status" value="1"/>
</dbReference>
<dbReference type="Pfam" id="PF14234">
    <property type="entry name" value="DUF4336"/>
    <property type="match status" value="1"/>
</dbReference>
<evidence type="ECO:0000313" key="2">
    <source>
        <dbReference type="Proteomes" id="UP001202281"/>
    </source>
</evidence>
<comment type="caution">
    <text evidence="1">The sequence shown here is derived from an EMBL/GenBank/DDBJ whole genome shotgun (WGS) entry which is preliminary data.</text>
</comment>
<dbReference type="Proteomes" id="UP001202281">
    <property type="component" value="Unassembled WGS sequence"/>
</dbReference>
<dbReference type="InterPro" id="IPR036866">
    <property type="entry name" value="RibonucZ/Hydroxyglut_hydro"/>
</dbReference>
<dbReference type="InterPro" id="IPR025638">
    <property type="entry name" value="DUF4336"/>
</dbReference>
<dbReference type="PANTHER" id="PTHR33835:SF1">
    <property type="entry name" value="METALLO-BETA-LACTAMASE DOMAIN-CONTAINING PROTEIN"/>
    <property type="match status" value="1"/>
</dbReference>
<reference evidence="1 2" key="1">
    <citation type="submission" date="2022-04" db="EMBL/GenBank/DDBJ databases">
        <title>Identification of a novel bacterium isolated from mangrove sediments.</title>
        <authorList>
            <person name="Pan X."/>
        </authorList>
    </citation>
    <scope>NUCLEOTIDE SEQUENCE [LARGE SCALE GENOMIC DNA]</scope>
    <source>
        <strain evidence="1 2">B2638</strain>
    </source>
</reference>
<accession>A0ABT0BLP6</accession>
<organism evidence="1 2">
    <name type="scientific">Novosphingobium beihaiensis</name>
    <dbReference type="NCBI Taxonomy" id="2930389"/>
    <lineage>
        <taxon>Bacteria</taxon>
        <taxon>Pseudomonadati</taxon>
        <taxon>Pseudomonadota</taxon>
        <taxon>Alphaproteobacteria</taxon>
        <taxon>Sphingomonadales</taxon>
        <taxon>Sphingomonadaceae</taxon>
        <taxon>Novosphingobium</taxon>
    </lineage>
</organism>
<sequence>MTSKETYSPLNCPKPFAEGIWIFDGPVIRMDLGPFKVPFPTRMTVVRLSDGALWVHSPIAPDEDLFAAVDALGPVRHLVAPNSIHYWYMADWLERYPDAQSYAVPDLATTAKRPFRIDHRLEDGARFGWESDIDWLLVPGTRVSEAVFHIPAAQTVILVDLIENFEAAKLSNPFMRFMLKLVGGLDPNGMAPLDLRMTFRPKREQVRAQLQHVVDWQPEKVIMAHGRVYDRSGTDELRRAFRWAIG</sequence>
<protein>
    <submittedName>
        <fullName evidence="1">DUF4336 domain-containing protein</fullName>
    </submittedName>
</protein>
<keyword evidence="2" id="KW-1185">Reference proteome</keyword>
<evidence type="ECO:0000313" key="1">
    <source>
        <dbReference type="EMBL" id="MCJ2185983.1"/>
    </source>
</evidence>
<dbReference type="SUPFAM" id="SSF56281">
    <property type="entry name" value="Metallo-hydrolase/oxidoreductase"/>
    <property type="match status" value="1"/>
</dbReference>
<gene>
    <name evidence="1" type="ORF">MTR66_04055</name>
</gene>
<name>A0ABT0BLP6_9SPHN</name>